<feature type="region of interest" description="Disordered" evidence="1">
    <location>
        <begin position="488"/>
        <end position="526"/>
    </location>
</feature>
<feature type="compositionally biased region" description="Polar residues" evidence="1">
    <location>
        <begin position="33"/>
        <end position="45"/>
    </location>
</feature>
<organism evidence="2 3">
    <name type="scientific">Botryotinia calthae</name>
    <dbReference type="NCBI Taxonomy" id="38488"/>
    <lineage>
        <taxon>Eukaryota</taxon>
        <taxon>Fungi</taxon>
        <taxon>Dikarya</taxon>
        <taxon>Ascomycota</taxon>
        <taxon>Pezizomycotina</taxon>
        <taxon>Leotiomycetes</taxon>
        <taxon>Helotiales</taxon>
        <taxon>Sclerotiniaceae</taxon>
        <taxon>Botryotinia</taxon>
    </lineage>
</organism>
<accession>A0A4Y8CWK0</accession>
<feature type="compositionally biased region" description="Basic and acidic residues" evidence="1">
    <location>
        <begin position="384"/>
        <end position="393"/>
    </location>
</feature>
<feature type="compositionally biased region" description="Basic residues" evidence="1">
    <location>
        <begin position="303"/>
        <end position="312"/>
    </location>
</feature>
<dbReference type="EMBL" id="PHWZ01000270">
    <property type="protein sequence ID" value="TEY50808.1"/>
    <property type="molecule type" value="Genomic_DNA"/>
</dbReference>
<evidence type="ECO:0000313" key="3">
    <source>
        <dbReference type="Proteomes" id="UP000297299"/>
    </source>
</evidence>
<reference evidence="2 3" key="1">
    <citation type="submission" date="2017-11" db="EMBL/GenBank/DDBJ databases">
        <title>Comparative genomics of Botrytis spp.</title>
        <authorList>
            <person name="Valero-Jimenez C.A."/>
            <person name="Tapia P."/>
            <person name="Veloso J."/>
            <person name="Silva-Moreno E."/>
            <person name="Staats M."/>
            <person name="Valdes J.H."/>
            <person name="Van Kan J.A.L."/>
        </authorList>
    </citation>
    <scope>NUCLEOTIDE SEQUENCE [LARGE SCALE GENOMIC DNA]</scope>
    <source>
        <strain evidence="2 3">MUCL2830</strain>
    </source>
</reference>
<evidence type="ECO:0000313" key="2">
    <source>
        <dbReference type="EMBL" id="TEY50808.1"/>
    </source>
</evidence>
<sequence>MSSNVERTARRDPISSSVPISTPLERNPEPATTAETQQRSTNNNALREERDKLREKLSATESTLLDTRTLLKKLKRRLDAANYQLPHGAEGHAQSKDEASACEHSANLFRNSKEAIILHDYLKDGAFNDGLLFSRLRHENRMYIEDSRSRTDSLEMRCKLCQIGLTHVNSLERLRHELALSRATIDHATFDFKLEDQHRENLNIIRLETIHECFRAEDVEEAVTRGVSLEHDERARYQRARDESLRQRNAQFQALHNKQIECYHWPSSRDGKYQSYREFLEAKTAEVQFHPYRTNRERLHRQYRRQARRHRNVSVTLAATGSRDANNGSQVSMQGYHTHRDQQQTRAIDNTNGRLEGPERYGRHQEAQLQPPISAPPTQVSPPRDTEFERNYNADEYDSDGSDFTMNTTAGVRGSFRPIVPLNSTYSNDSARKSTVGMRSGEGNNPSQSSNQIEYNNHQNERANPAGPANITDGLNWTLPSHPSLSHHIFSQPTSLNTTSASGSTPILHPSALGNLGVPGSSAQPSLYPLQRPSSPANPSAAISPHSPRAAFEPAIHSKITINMDPSPAASPPPQFAIAYDFSQTHDPTTSVPQQPAPAPRIRAGQYPLPDWNTADSRTWMYETLVHICGISEFDAYVMVMRWMGGGMNLRLMSLADWQACTTMAAGWYFYHRIN</sequence>
<feature type="region of interest" description="Disordered" evidence="1">
    <location>
        <begin position="587"/>
        <end position="608"/>
    </location>
</feature>
<feature type="compositionally biased region" description="Polar residues" evidence="1">
    <location>
        <begin position="442"/>
        <end position="453"/>
    </location>
</feature>
<feature type="region of interest" description="Disordered" evidence="1">
    <location>
        <begin position="303"/>
        <end position="453"/>
    </location>
</feature>
<feature type="compositionally biased region" description="Polar residues" evidence="1">
    <location>
        <begin position="488"/>
        <end position="505"/>
    </location>
</feature>
<feature type="compositionally biased region" description="Basic and acidic residues" evidence="1">
    <location>
        <begin position="356"/>
        <end position="366"/>
    </location>
</feature>
<name>A0A4Y8CWK0_9HELO</name>
<evidence type="ECO:0000256" key="1">
    <source>
        <dbReference type="SAM" id="MobiDB-lite"/>
    </source>
</evidence>
<keyword evidence="3" id="KW-1185">Reference proteome</keyword>
<comment type="caution">
    <text evidence="2">The sequence shown here is derived from an EMBL/GenBank/DDBJ whole genome shotgun (WGS) entry which is preliminary data.</text>
</comment>
<dbReference type="AlphaFoldDB" id="A0A4Y8CWK0"/>
<dbReference type="OrthoDB" id="3558342at2759"/>
<feature type="compositionally biased region" description="Polar residues" evidence="1">
    <location>
        <begin position="344"/>
        <end position="353"/>
    </location>
</feature>
<feature type="region of interest" description="Disordered" evidence="1">
    <location>
        <begin position="1"/>
        <end position="49"/>
    </location>
</feature>
<protein>
    <submittedName>
        <fullName evidence="2">Uncharacterized protein</fullName>
    </submittedName>
</protein>
<feature type="compositionally biased region" description="Polar residues" evidence="1">
    <location>
        <begin position="313"/>
        <end position="335"/>
    </location>
</feature>
<dbReference type="Proteomes" id="UP000297299">
    <property type="component" value="Unassembled WGS sequence"/>
</dbReference>
<gene>
    <name evidence="2" type="ORF">BOTCAL_0271g00050</name>
</gene>
<proteinExistence type="predicted"/>